<feature type="domain" description="4Fe-4S ferredoxin-type" evidence="1">
    <location>
        <begin position="574"/>
        <end position="604"/>
    </location>
</feature>
<dbReference type="EMBL" id="CP003359">
    <property type="protein sequence ID" value="AGB42040.1"/>
    <property type="molecule type" value="Genomic_DNA"/>
</dbReference>
<dbReference type="InterPro" id="IPR017896">
    <property type="entry name" value="4Fe4S_Fe-S-bd"/>
</dbReference>
<dbReference type="Gene3D" id="3.40.50.620">
    <property type="entry name" value="HUPs"/>
    <property type="match status" value="1"/>
</dbReference>
<name>L0KBW1_HALHC</name>
<dbReference type="InterPro" id="IPR050128">
    <property type="entry name" value="Sulfate_adenylyltrnsfr_sub2"/>
</dbReference>
<dbReference type="SUPFAM" id="SSF52402">
    <property type="entry name" value="Adenine nucleotide alpha hydrolases-like"/>
    <property type="match status" value="1"/>
</dbReference>
<dbReference type="KEGG" id="hhl:Halha_2157"/>
<dbReference type="InterPro" id="IPR014729">
    <property type="entry name" value="Rossmann-like_a/b/a_fold"/>
</dbReference>
<gene>
    <name evidence="2" type="ordered locus">Halha_2157</name>
</gene>
<evidence type="ECO:0000313" key="3">
    <source>
        <dbReference type="Proteomes" id="UP000010880"/>
    </source>
</evidence>
<dbReference type="PANTHER" id="PTHR43196:SF2">
    <property type="entry name" value="PHOSPHOADENOSINE PHOSPHOSULFATE REDUCTASE"/>
    <property type="match status" value="1"/>
</dbReference>
<dbReference type="eggNOG" id="COG0175">
    <property type="taxonomic scope" value="Bacteria"/>
</dbReference>
<dbReference type="Proteomes" id="UP000010880">
    <property type="component" value="Chromosome"/>
</dbReference>
<dbReference type="HOGENOM" id="CLU_478906_0_0_9"/>
<reference evidence="3" key="1">
    <citation type="submission" date="2012-02" db="EMBL/GenBank/DDBJ databases">
        <title>The complete genome of Halobacteroides halobius DSM 5150.</title>
        <authorList>
            <person name="Lucas S."/>
            <person name="Copeland A."/>
            <person name="Lapidus A."/>
            <person name="Glavina del Rio T."/>
            <person name="Dalin E."/>
            <person name="Tice H."/>
            <person name="Bruce D."/>
            <person name="Goodwin L."/>
            <person name="Pitluck S."/>
            <person name="Peters L."/>
            <person name="Mikhailova N."/>
            <person name="Gu W."/>
            <person name="Kyrpides N."/>
            <person name="Mavromatis K."/>
            <person name="Ivanova N."/>
            <person name="Brettin T."/>
            <person name="Detter J.C."/>
            <person name="Han C."/>
            <person name="Larimer F."/>
            <person name="Land M."/>
            <person name="Hauser L."/>
            <person name="Markowitz V."/>
            <person name="Cheng J.-F."/>
            <person name="Hugenholtz P."/>
            <person name="Woyke T."/>
            <person name="Wu D."/>
            <person name="Tindall B."/>
            <person name="Pomrenke H."/>
            <person name="Brambilla E."/>
            <person name="Klenk H.-P."/>
            <person name="Eisen J.A."/>
        </authorList>
    </citation>
    <scope>NUCLEOTIDE SEQUENCE [LARGE SCALE GENOMIC DNA]</scope>
    <source>
        <strain evidence="3">ATCC 35273 / DSM 5150 / MD-1</strain>
    </source>
</reference>
<dbReference type="Pfam" id="PF01507">
    <property type="entry name" value="PAPS_reduct"/>
    <property type="match status" value="1"/>
</dbReference>
<evidence type="ECO:0000313" key="2">
    <source>
        <dbReference type="EMBL" id="AGB42040.1"/>
    </source>
</evidence>
<proteinExistence type="predicted"/>
<dbReference type="GO" id="GO:0003824">
    <property type="term" value="F:catalytic activity"/>
    <property type="evidence" value="ECO:0007669"/>
    <property type="project" value="InterPro"/>
</dbReference>
<protein>
    <submittedName>
        <fullName evidence="2">PAPS reductase/FAD synthetase family protein</fullName>
    </submittedName>
</protein>
<accession>L0KBW1</accession>
<dbReference type="Gene3D" id="3.30.70.20">
    <property type="match status" value="1"/>
</dbReference>
<dbReference type="RefSeq" id="WP_015327754.1">
    <property type="nucleotide sequence ID" value="NC_019978.1"/>
</dbReference>
<dbReference type="OrthoDB" id="9774475at2"/>
<dbReference type="PANTHER" id="PTHR43196">
    <property type="entry name" value="SULFATE ADENYLYLTRANSFERASE SUBUNIT 2"/>
    <property type="match status" value="1"/>
</dbReference>
<dbReference type="PROSITE" id="PS51379">
    <property type="entry name" value="4FE4S_FER_2"/>
    <property type="match status" value="1"/>
</dbReference>
<dbReference type="eggNOG" id="COG2768">
    <property type="taxonomic scope" value="Bacteria"/>
</dbReference>
<sequence length="635" mass="73773">MEVFWCSNCEVPVLQTMNKDKKRAEENPYLDIEDEVIEWVLDNAGNEADYFKFIQLKKEVDKRIENKKEKTEIKKEIIEEPTVDLKMGNRDKLLEFTFRYLELKLADQEDNNNQKQFCPNCNNEINYVSKDIRPVFMKERIMLSILLDRDVTESNIWNGVGNRYIIDGETSDIVIKDLYNADNLDQKIEKIQQKVEENDREVDFSKFIEVNREHFNYIDKNAIDFIEKTSEIFNKRLEVVSFSGGKDSTVVSDLVRRAFSSQDVLHVFGDTTLEFPFTYDYIERIKNKPNRPPFLPVDTPNQSFYDLAEQFGPPSRVISWCCSIFKTGPIGNLFREVANQQEILTFYGVRRSESTSRSKYDKITQSPKISKQLVVSPIIDWHDSEVWLYLLTRGIDFNEAYKLGFTRVGCWCCPNNSAWSEFLCKIFMPKRAESWRDFLVDFAKKVGKPDPEVYVDTGKWKARQGGQGLDTSNTVLEAEPCALENKAKNYDLTRPIDDSLYEFFKPFGVINKDIGDQMLGEVYILEAGIPKIKLQGNKGSNQLKIIVFEENLKQIKEQRTKDKKLSSHLLFQRIECQIRKYQSCISCSACLNVCSNDAISLTRGYKVDEEKCDHCMDCVAHFHKGCLITKAMVDY</sequence>
<organism evidence="2 3">
    <name type="scientific">Halobacteroides halobius (strain ATCC 35273 / DSM 5150 / MD-1)</name>
    <dbReference type="NCBI Taxonomy" id="748449"/>
    <lineage>
        <taxon>Bacteria</taxon>
        <taxon>Bacillati</taxon>
        <taxon>Bacillota</taxon>
        <taxon>Clostridia</taxon>
        <taxon>Halanaerobiales</taxon>
        <taxon>Halobacteroidaceae</taxon>
        <taxon>Halobacteroides</taxon>
    </lineage>
</organism>
<dbReference type="AlphaFoldDB" id="L0KBW1"/>
<dbReference type="STRING" id="748449.Halha_2157"/>
<keyword evidence="3" id="KW-1185">Reference proteome</keyword>
<dbReference type="InterPro" id="IPR002500">
    <property type="entry name" value="PAPS_reduct_dom"/>
</dbReference>
<dbReference type="SUPFAM" id="SSF54862">
    <property type="entry name" value="4Fe-4S ferredoxins"/>
    <property type="match status" value="1"/>
</dbReference>
<evidence type="ECO:0000259" key="1">
    <source>
        <dbReference type="PROSITE" id="PS51379"/>
    </source>
</evidence>